<dbReference type="AlphaFoldDB" id="A0A3E4NAP4"/>
<organism evidence="1 3">
    <name type="scientific">Bacteroides xylanisolvens</name>
    <dbReference type="NCBI Taxonomy" id="371601"/>
    <lineage>
        <taxon>Bacteria</taxon>
        <taxon>Pseudomonadati</taxon>
        <taxon>Bacteroidota</taxon>
        <taxon>Bacteroidia</taxon>
        <taxon>Bacteroidales</taxon>
        <taxon>Bacteroidaceae</taxon>
        <taxon>Bacteroides</taxon>
    </lineage>
</organism>
<accession>A0A3E4NAP4</accession>
<evidence type="ECO:0000313" key="4">
    <source>
        <dbReference type="Proteomes" id="UP000284495"/>
    </source>
</evidence>
<dbReference type="Proteomes" id="UP000284495">
    <property type="component" value="Unassembled WGS sequence"/>
</dbReference>
<reference evidence="3 4" key="1">
    <citation type="submission" date="2018-08" db="EMBL/GenBank/DDBJ databases">
        <title>A genome reference for cultivated species of the human gut microbiota.</title>
        <authorList>
            <person name="Zou Y."/>
            <person name="Xue W."/>
            <person name="Luo G."/>
        </authorList>
    </citation>
    <scope>NUCLEOTIDE SEQUENCE [LARGE SCALE GENOMIC DNA]</scope>
    <source>
        <strain evidence="2 4">AF38-2</strain>
        <strain evidence="1 3">TF10-34</strain>
    </source>
</reference>
<dbReference type="EMBL" id="QSQU01000023">
    <property type="protein sequence ID" value="RGK60095.1"/>
    <property type="molecule type" value="Genomic_DNA"/>
</dbReference>
<comment type="caution">
    <text evidence="1">The sequence shown here is derived from an EMBL/GenBank/DDBJ whole genome shotgun (WGS) entry which is preliminary data.</text>
</comment>
<proteinExistence type="predicted"/>
<dbReference type="EMBL" id="QROO01000087">
    <property type="protein sequence ID" value="RHL29242.1"/>
    <property type="molecule type" value="Genomic_DNA"/>
</dbReference>
<sequence length="84" mass="9805">MVPADSRKIPRVPRYSGYHYASFSFEYRTITVYGFIFQRILLTKVLATSWSYNPNIAVTTLVWANPRSLATTWGIIIIFFSCRY</sequence>
<evidence type="ECO:0000313" key="3">
    <source>
        <dbReference type="Proteomes" id="UP000261210"/>
    </source>
</evidence>
<evidence type="ECO:0000313" key="2">
    <source>
        <dbReference type="EMBL" id="RHL29242.1"/>
    </source>
</evidence>
<name>A0A3E4NAP4_9BACE</name>
<protein>
    <submittedName>
        <fullName evidence="1">Uncharacterized protein</fullName>
    </submittedName>
</protein>
<evidence type="ECO:0000313" key="1">
    <source>
        <dbReference type="EMBL" id="RGK60095.1"/>
    </source>
</evidence>
<dbReference type="Proteomes" id="UP000261210">
    <property type="component" value="Unassembled WGS sequence"/>
</dbReference>
<gene>
    <name evidence="2" type="ORF">DW027_28080</name>
    <name evidence="1" type="ORF">DXD03_15560</name>
</gene>